<evidence type="ECO:0000313" key="3">
    <source>
        <dbReference type="Proteomes" id="UP000004221"/>
    </source>
</evidence>
<dbReference type="Proteomes" id="UP000004221">
    <property type="component" value="Unassembled WGS sequence"/>
</dbReference>
<dbReference type="InterPro" id="IPR018580">
    <property type="entry name" value="Uncharacterised_YfhO"/>
</dbReference>
<feature type="transmembrane region" description="Helical" evidence="1">
    <location>
        <begin position="221"/>
        <end position="238"/>
    </location>
</feature>
<organism evidence="2 3">
    <name type="scientific">Nitrolancea hollandica Lb</name>
    <dbReference type="NCBI Taxonomy" id="1129897"/>
    <lineage>
        <taxon>Bacteria</taxon>
        <taxon>Pseudomonadati</taxon>
        <taxon>Thermomicrobiota</taxon>
        <taxon>Thermomicrobia</taxon>
        <taxon>Sphaerobacterales</taxon>
        <taxon>Sphaerobacterineae</taxon>
        <taxon>Sphaerobacteraceae</taxon>
        <taxon>Nitrolancea</taxon>
    </lineage>
</organism>
<proteinExistence type="predicted"/>
<feature type="transmembrane region" description="Helical" evidence="1">
    <location>
        <begin position="348"/>
        <end position="370"/>
    </location>
</feature>
<comment type="caution">
    <text evidence="2">The sequence shown here is derived from an EMBL/GenBank/DDBJ whole genome shotgun (WGS) entry which is preliminary data.</text>
</comment>
<feature type="transmembrane region" description="Helical" evidence="1">
    <location>
        <begin position="429"/>
        <end position="450"/>
    </location>
</feature>
<dbReference type="PANTHER" id="PTHR38454:SF1">
    <property type="entry name" value="INTEGRAL MEMBRANE PROTEIN"/>
    <property type="match status" value="1"/>
</dbReference>
<feature type="transmembrane region" description="Helical" evidence="1">
    <location>
        <begin position="122"/>
        <end position="141"/>
    </location>
</feature>
<dbReference type="AlphaFoldDB" id="I4EFA8"/>
<feature type="transmembrane region" description="Helical" evidence="1">
    <location>
        <begin position="26"/>
        <end position="48"/>
    </location>
</feature>
<feature type="transmembrane region" description="Helical" evidence="1">
    <location>
        <begin position="322"/>
        <end position="341"/>
    </location>
</feature>
<feature type="transmembrane region" description="Helical" evidence="1">
    <location>
        <begin position="456"/>
        <end position="478"/>
    </location>
</feature>
<evidence type="ECO:0000256" key="1">
    <source>
        <dbReference type="SAM" id="Phobius"/>
    </source>
</evidence>
<feature type="transmembrane region" description="Helical" evidence="1">
    <location>
        <begin position="772"/>
        <end position="793"/>
    </location>
</feature>
<sequence length="801" mass="87766">MAGSLAAADQAAEPRPTGALRFSREFAVALLDVAFLTGFWLLFFWPVLVRRDHLIPYDLLDQHYMFQDFIHQAMRSGQSTWWAPNILSGYPMIADPLSALFYPPNVLMHWLVAETHLPYLAMEWQLALHFLWAAVGTYLLARSLTGSRAGAVLAALTFAFGAFFAWHTPHLSPVSALSWLPWILVAYRQAVCRRSLLWTGLAAGAFGLMALAGHALTSVQIGYLLVGLTLLLAVKQWLSDRRGAVVTALIGLTVLGAGSALSMVQLLPSWQLSGLTERANFTFEAATLSSYMPHWALTAFLPNFFALDGPAPYWASGDPAETSLYAGLLPLFLGALGVMYAKPGDRRITGLLLAGVLLSLALAFGSQTWLYHVVYDLLPGFDHVRRPGNFTAFVQFDLGLLAAYGVKVLETRDEPGRVAHRAVIGWVRWALLLDLGILALMAVALANSVGGSNQQVLMTAINGVVLAGVILLSTFAVLRGWLHWQLPARIALILLVGIAAIDLGSAGAGKVDKTFNWLPDSYIGATWARDSGDPVVPRLLDEQRKALPDRFRFDPHQTGPIWDNGPLYWGLESVRGYSVLWPSSYQRLFNAAVADPNGPLYDLLNVRYLLTPDAIEKAYPEASSEKFRLIQDGNPRIYENRDAGPRVWVAHQAVSQPEDAVLPYMQANAASLKETVVLDEPLPAEAGSYAGQGGTAEIVRYENARVTIRASLPSPGFVVLADTYYPGWEAWIDGAPAHLYRADGAFRAAWVPAGEHELEYRFTFPILRTGEIVSIASGGAVLVLILAGLALHWRRRRFTAF</sequence>
<dbReference type="EMBL" id="CAGS01000140">
    <property type="protein sequence ID" value="CCF83370.1"/>
    <property type="molecule type" value="Genomic_DNA"/>
</dbReference>
<gene>
    <name evidence="2" type="ORF">NITHO_2240009</name>
</gene>
<keyword evidence="1" id="KW-0472">Membrane</keyword>
<evidence type="ECO:0008006" key="4">
    <source>
        <dbReference type="Google" id="ProtNLM"/>
    </source>
</evidence>
<keyword evidence="1" id="KW-1133">Transmembrane helix</keyword>
<feature type="transmembrane region" description="Helical" evidence="1">
    <location>
        <begin position="148"/>
        <end position="165"/>
    </location>
</feature>
<feature type="transmembrane region" description="Helical" evidence="1">
    <location>
        <begin position="390"/>
        <end position="409"/>
    </location>
</feature>
<reference evidence="2 3" key="1">
    <citation type="journal article" date="2012" name="ISME J.">
        <title>Nitrification expanded: discovery, physiology and genomics of a nitrite-oxidizing bacterium from the phylum Chloroflexi.</title>
        <authorList>
            <person name="Sorokin D.Y."/>
            <person name="Lucker S."/>
            <person name="Vejmelkova D."/>
            <person name="Kostrikina N.A."/>
            <person name="Kleerebezem R."/>
            <person name="Rijpstra W.I."/>
            <person name="Damste J.S."/>
            <person name="Le Paslier D."/>
            <person name="Muyzer G."/>
            <person name="Wagner M."/>
            <person name="van Loosdrecht M.C."/>
            <person name="Daims H."/>
        </authorList>
    </citation>
    <scope>NUCLEOTIDE SEQUENCE [LARGE SCALE GENOMIC DNA]</scope>
    <source>
        <strain evidence="3">none</strain>
    </source>
</reference>
<keyword evidence="1" id="KW-0812">Transmembrane</keyword>
<dbReference type="PANTHER" id="PTHR38454">
    <property type="entry name" value="INTEGRAL MEMBRANE PROTEIN-RELATED"/>
    <property type="match status" value="1"/>
</dbReference>
<feature type="transmembrane region" description="Helical" evidence="1">
    <location>
        <begin position="245"/>
        <end position="267"/>
    </location>
</feature>
<name>I4EFA8_9BACT</name>
<keyword evidence="3" id="KW-1185">Reference proteome</keyword>
<accession>I4EFA8</accession>
<evidence type="ECO:0000313" key="2">
    <source>
        <dbReference type="EMBL" id="CCF83370.1"/>
    </source>
</evidence>
<feature type="transmembrane region" description="Helical" evidence="1">
    <location>
        <begin position="490"/>
        <end position="509"/>
    </location>
</feature>
<protein>
    <recommendedName>
        <fullName evidence="4">YfhO family protein</fullName>
    </recommendedName>
</protein>